<dbReference type="EMBL" id="BAABLP010000010">
    <property type="protein sequence ID" value="GAA4756623.1"/>
    <property type="molecule type" value="Genomic_DNA"/>
</dbReference>
<organism evidence="1 2">
    <name type="scientific">Amnibacterium soli</name>
    <dbReference type="NCBI Taxonomy" id="1282736"/>
    <lineage>
        <taxon>Bacteria</taxon>
        <taxon>Bacillati</taxon>
        <taxon>Actinomycetota</taxon>
        <taxon>Actinomycetes</taxon>
        <taxon>Micrococcales</taxon>
        <taxon>Microbacteriaceae</taxon>
        <taxon>Amnibacterium</taxon>
    </lineage>
</organism>
<keyword evidence="2" id="KW-1185">Reference proteome</keyword>
<evidence type="ECO:0000313" key="2">
    <source>
        <dbReference type="Proteomes" id="UP001500121"/>
    </source>
</evidence>
<comment type="caution">
    <text evidence="1">The sequence shown here is derived from an EMBL/GenBank/DDBJ whole genome shotgun (WGS) entry which is preliminary data.</text>
</comment>
<accession>A0ABP8ZIC9</accession>
<protein>
    <submittedName>
        <fullName evidence="1">Uncharacterized protein</fullName>
    </submittedName>
</protein>
<proteinExistence type="predicted"/>
<sequence>MPDDSMVAMRAALLSARDVLSFVRLSRTPKHADVLDGFITHVGDKWALVQTTRDGSYSDGWNAFRIVDVAQVKPHGETFETRVSERQPEWPPRAPFPLELDETADLLLSVPRSELIGIEKERRRAAVWIGQVVEVDQRRVRLHEVDPRARWADEPLGYRLGAISRVQLRSTCITALSSVIDLTIDGGWSPGRP</sequence>
<gene>
    <name evidence="1" type="ORF">GCM10025783_32460</name>
</gene>
<name>A0ABP8ZIC9_9MICO</name>
<evidence type="ECO:0000313" key="1">
    <source>
        <dbReference type="EMBL" id="GAA4756623.1"/>
    </source>
</evidence>
<dbReference type="Proteomes" id="UP001500121">
    <property type="component" value="Unassembled WGS sequence"/>
</dbReference>
<reference evidence="2" key="1">
    <citation type="journal article" date="2019" name="Int. J. Syst. Evol. Microbiol.">
        <title>The Global Catalogue of Microorganisms (GCM) 10K type strain sequencing project: providing services to taxonomists for standard genome sequencing and annotation.</title>
        <authorList>
            <consortium name="The Broad Institute Genomics Platform"/>
            <consortium name="The Broad Institute Genome Sequencing Center for Infectious Disease"/>
            <person name="Wu L."/>
            <person name="Ma J."/>
        </authorList>
    </citation>
    <scope>NUCLEOTIDE SEQUENCE [LARGE SCALE GENOMIC DNA]</scope>
    <source>
        <strain evidence="2">JCM 19015</strain>
    </source>
</reference>